<name>A0ACC7S9K1_DOLFA</name>
<proteinExistence type="predicted"/>
<keyword evidence="2" id="KW-1185">Reference proteome</keyword>
<evidence type="ECO:0000313" key="1">
    <source>
        <dbReference type="EMBL" id="MTJ45185.1"/>
    </source>
</evidence>
<sequence length="316" mass="37204">MSNLYFGEREFGLKPRIEHEINDNVWGGLIALINNLIEEQYFAQSFPERCLDFPNSLDHIYGTNLSRMKLAIKGDFANFQFPPIELDRPLTLTILEFIEFCHKHISKPIDFEIHPFWQHHHLSFDKQEGQNEFRDKVNDLFKRNGIAFELQEDGQINRLAPPFLRDKLNNSIFQTNDEILDSLLETARKKYLDPDLNVRKESLEKLWDAWERIKTLDDPSDKKNSTEIRLKKVAYENMYTVLNEDGFLLTKIGNDFMIRHTEVGKIPITSSAHVDYLFNRMFGLIYLFLGNQIGKKSDLTVKPEIREDKVMDELEF</sequence>
<organism evidence="1 2">
    <name type="scientific">Dolichospermum flos-aquae UHCC 0037</name>
    <dbReference type="NCBI Taxonomy" id="2590026"/>
    <lineage>
        <taxon>Bacteria</taxon>
        <taxon>Bacillati</taxon>
        <taxon>Cyanobacteriota</taxon>
        <taxon>Cyanophyceae</taxon>
        <taxon>Nostocales</taxon>
        <taxon>Aphanizomenonaceae</taxon>
        <taxon>Dolichospermum</taxon>
    </lineage>
</organism>
<protein>
    <submittedName>
        <fullName evidence="1">Uncharacterized protein</fullName>
    </submittedName>
</protein>
<dbReference type="Proteomes" id="UP001517388">
    <property type="component" value="Unassembled WGS sequence"/>
</dbReference>
<gene>
    <name evidence="1" type="ORF">FJR39_19400</name>
</gene>
<dbReference type="EMBL" id="VILF01000005">
    <property type="protein sequence ID" value="MTJ45185.1"/>
    <property type="molecule type" value="Genomic_DNA"/>
</dbReference>
<evidence type="ECO:0000313" key="2">
    <source>
        <dbReference type="Proteomes" id="UP001517388"/>
    </source>
</evidence>
<comment type="caution">
    <text evidence="1">The sequence shown here is derived from an EMBL/GenBank/DDBJ whole genome shotgun (WGS) entry which is preliminary data.</text>
</comment>
<accession>A0ACC7S9K1</accession>
<reference evidence="2" key="1">
    <citation type="journal article" date="2020" name="Toxins">
        <title>Phylogenomic Analysis of Secondary Metabolism in the Toxic Cyanobacterial Genera Anabaena, Dolichospermum and Aphanizomenon.</title>
        <authorList>
            <person name="Oesterholm J."/>
            <person name="Popin R.V."/>
            <person name="Fewer D.P."/>
            <person name="Sivonen K."/>
        </authorList>
    </citation>
    <scope>NUCLEOTIDE SEQUENCE [LARGE SCALE GENOMIC DNA]</scope>
    <source>
        <strain evidence="2">UHCC 0037</strain>
    </source>
</reference>